<organism evidence="1 2">
    <name type="scientific">Populus tomentosa</name>
    <name type="common">Chinese white poplar</name>
    <dbReference type="NCBI Taxonomy" id="118781"/>
    <lineage>
        <taxon>Eukaryota</taxon>
        <taxon>Viridiplantae</taxon>
        <taxon>Streptophyta</taxon>
        <taxon>Embryophyta</taxon>
        <taxon>Tracheophyta</taxon>
        <taxon>Spermatophyta</taxon>
        <taxon>Magnoliopsida</taxon>
        <taxon>eudicotyledons</taxon>
        <taxon>Gunneridae</taxon>
        <taxon>Pentapetalae</taxon>
        <taxon>rosids</taxon>
        <taxon>fabids</taxon>
        <taxon>Malpighiales</taxon>
        <taxon>Salicaceae</taxon>
        <taxon>Saliceae</taxon>
        <taxon>Populus</taxon>
    </lineage>
</organism>
<evidence type="ECO:0008006" key="3">
    <source>
        <dbReference type="Google" id="ProtNLM"/>
    </source>
</evidence>
<gene>
    <name evidence="1" type="ORF">POTOM_056176</name>
</gene>
<dbReference type="PANTHER" id="PTHR31934">
    <property type="entry name" value="ALPHA/BETA-HYDROLASES SUPERFAMILY PROTEIN"/>
    <property type="match status" value="1"/>
</dbReference>
<dbReference type="OrthoDB" id="2016516at2759"/>
<dbReference type="AlphaFoldDB" id="A0A8X7XU90"/>
<protein>
    <recommendedName>
        <fullName evidence="3">Alpha/beta-Hydrolases superfamily protein</fullName>
    </recommendedName>
</protein>
<sequence length="644" mass="73226">MEELLSTLTMELDPPTRHVSLLFPKWNRKGRFGFYCAFISVRYEDQMGDFCIKEEISDVPSSRHQFDHPSSECGLLERHGCQIKHVFDLKAQFSRPHMSSYQAHNDVVNNVSLFVDSVGSPSSLDDIFTCLLTLTKYLRRRLVHFIEDLIYQDVNGYSESFVASSSGPHSHSSGHNIYRSNVEGFSLFSEHHIANKSPEIHRTRAAEVMEELLVNTRYEAKTGCSHRGVSLIIQGYKYFLLNFSMVWLLKKKLMLPLFGLRLAWRLALASWRCSLYYIRCTQAQVLSITSRVRKTLHGSSDDIGWLQHAHDMAPVEDGTVRFLELLEKIRDMNSYNWVHDFIDTYSHFVVLIPQEWRAQPSELICLFINTRFRKSLYPDASVEHNAWELKQYIEELYWGSGKRVMLLGHSKGGVDAAAALSIYSSDLKNKVAGLALVQSPYAGTPIASDILREGQIADKETRRIMELLICKIIKGDIRALEDLSYDKRREFISKHQLPKEIPLISFHSEASIAPGVLATMTHIAHAELPWLPLPKFGSEESDDFQAGHQVPVVIPISAAMAVCALHLQLRYGEKSDGLVTCRDAEVPGSVVVRPDRKLDHAWMVYSSRKKDPSEPDSCEMCEALLTMLVELGKMKQERDVSGAF</sequence>
<evidence type="ECO:0000313" key="1">
    <source>
        <dbReference type="EMBL" id="KAG6740708.1"/>
    </source>
</evidence>
<keyword evidence="2" id="KW-1185">Reference proteome</keyword>
<name>A0A8X7XU90_POPTO</name>
<accession>A0A8X7XU90</accession>
<dbReference type="Proteomes" id="UP000886885">
    <property type="component" value="Chromosome 18A"/>
</dbReference>
<dbReference type="EMBL" id="JAAWWB010000035">
    <property type="protein sequence ID" value="KAG6740708.1"/>
    <property type="molecule type" value="Genomic_DNA"/>
</dbReference>
<proteinExistence type="predicted"/>
<comment type="caution">
    <text evidence="1">The sequence shown here is derived from an EMBL/GenBank/DDBJ whole genome shotgun (WGS) entry which is preliminary data.</text>
</comment>
<evidence type="ECO:0000313" key="2">
    <source>
        <dbReference type="Proteomes" id="UP000886885"/>
    </source>
</evidence>
<dbReference type="PANTHER" id="PTHR31934:SF5">
    <property type="entry name" value="OS05G0557900 PROTEIN"/>
    <property type="match status" value="1"/>
</dbReference>
<reference evidence="1" key="1">
    <citation type="journal article" date="2020" name="bioRxiv">
        <title>Hybrid origin of Populus tomentosa Carr. identified through genome sequencing and phylogenomic analysis.</title>
        <authorList>
            <person name="An X."/>
            <person name="Gao K."/>
            <person name="Chen Z."/>
            <person name="Li J."/>
            <person name="Yang X."/>
            <person name="Yang X."/>
            <person name="Zhou J."/>
            <person name="Guo T."/>
            <person name="Zhao T."/>
            <person name="Huang S."/>
            <person name="Miao D."/>
            <person name="Khan W.U."/>
            <person name="Rao P."/>
            <person name="Ye M."/>
            <person name="Lei B."/>
            <person name="Liao W."/>
            <person name="Wang J."/>
            <person name="Ji L."/>
            <person name="Li Y."/>
            <person name="Guo B."/>
            <person name="Mustafa N.S."/>
            <person name="Li S."/>
            <person name="Yun Q."/>
            <person name="Keller S.R."/>
            <person name="Mao J."/>
            <person name="Zhang R."/>
            <person name="Strauss S.H."/>
        </authorList>
    </citation>
    <scope>NUCLEOTIDE SEQUENCE</scope>
    <source>
        <strain evidence="1">GM15</strain>
        <tissue evidence="1">Leaf</tissue>
    </source>
</reference>